<protein>
    <recommendedName>
        <fullName evidence="1">endopeptidase La</fullName>
        <ecNumber evidence="1">3.4.21.53</ecNumber>
    </recommendedName>
</protein>
<name>A0ABX5VQ77_9MICO</name>
<dbReference type="InterPro" id="IPR014721">
    <property type="entry name" value="Ribsml_uS5_D2-typ_fold_subgr"/>
</dbReference>
<dbReference type="InterPro" id="IPR036034">
    <property type="entry name" value="PDZ_sf"/>
</dbReference>
<sequence>MLFVTPPYAIQSPGPTVDTLGDVDEDVPLITVEGAETYPTDGELLLTTVSTRGGPGYPATAAQVVAGWLSGSTTVVPRESAFDPDQTREEVQEESSLQMSSSQTNATVAALTELGTDVPTQLTVAGTSPHGASAGLLESGDRLLSISTPDGGQTELTSFAVLDDVLGRTPPGSTVTLGVERGGEETTVDVVTGDDGKGGSLLGVMISPDVELPFEVDFAIENIGGPSAGLMLTLAIIDKLTPEQLTNGEVVAGTGTVDLAGDVGPIGGIRQKMAGAVRDGATLFLAPVENCDEVTGHVPDGLEVIAVDTVSDAVTALEAVGAGDTGDLPRCPAS</sequence>
<evidence type="ECO:0000313" key="4">
    <source>
        <dbReference type="EMBL" id="QDB80667.1"/>
    </source>
</evidence>
<feature type="active site" evidence="1">
    <location>
        <position position="227"/>
    </location>
</feature>
<organism evidence="4 5">
    <name type="scientific">Georgenia wutianyii</name>
    <dbReference type="NCBI Taxonomy" id="2585135"/>
    <lineage>
        <taxon>Bacteria</taxon>
        <taxon>Bacillati</taxon>
        <taxon>Actinomycetota</taxon>
        <taxon>Actinomycetes</taxon>
        <taxon>Micrococcales</taxon>
        <taxon>Bogoriellaceae</taxon>
        <taxon>Georgenia</taxon>
    </lineage>
</organism>
<comment type="similarity">
    <text evidence="1">Belongs to the peptidase S16 family.</text>
</comment>
<accession>A0ABX5VQ77</accession>
<reference evidence="4 5" key="1">
    <citation type="submission" date="2019-05" db="EMBL/GenBank/DDBJ databases">
        <title>Georgenia *** sp. nov., and Georgenia *** sp. nov., isolated from the intestinal contents of plateau pika (Ochotona curzoniae) in the Qinghai-Tibet plateau of China.</title>
        <authorList>
            <person name="Tian Z."/>
        </authorList>
    </citation>
    <scope>NUCLEOTIDE SEQUENCE [LARGE SCALE GENOMIC DNA]</scope>
    <source>
        <strain evidence="4 5">Z294</strain>
    </source>
</reference>
<comment type="catalytic activity">
    <reaction evidence="1">
        <text>Hydrolysis of proteins in presence of ATP.</text>
        <dbReference type="EC" id="3.4.21.53"/>
    </reaction>
</comment>
<feature type="active site" evidence="1">
    <location>
        <position position="272"/>
    </location>
</feature>
<keyword evidence="1" id="KW-0720">Serine protease</keyword>
<evidence type="ECO:0000313" key="5">
    <source>
        <dbReference type="Proteomes" id="UP000313948"/>
    </source>
</evidence>
<dbReference type="InterPro" id="IPR027065">
    <property type="entry name" value="Lon_Prtase"/>
</dbReference>
<dbReference type="SUPFAM" id="SSF54211">
    <property type="entry name" value="Ribosomal protein S5 domain 2-like"/>
    <property type="match status" value="1"/>
</dbReference>
<dbReference type="EC" id="3.4.21.53" evidence="1"/>
<feature type="region of interest" description="Disordered" evidence="2">
    <location>
        <begin position="79"/>
        <end position="105"/>
    </location>
</feature>
<dbReference type="Proteomes" id="UP000313948">
    <property type="component" value="Chromosome"/>
</dbReference>
<dbReference type="Gene3D" id="3.30.230.10">
    <property type="match status" value="1"/>
</dbReference>
<dbReference type="Gene3D" id="2.30.42.10">
    <property type="match status" value="1"/>
</dbReference>
<dbReference type="PROSITE" id="PS51786">
    <property type="entry name" value="LON_PROTEOLYTIC"/>
    <property type="match status" value="1"/>
</dbReference>
<keyword evidence="5" id="KW-1185">Reference proteome</keyword>
<feature type="compositionally biased region" description="Low complexity" evidence="2">
    <location>
        <begin position="94"/>
        <end position="103"/>
    </location>
</feature>
<dbReference type="Pfam" id="PF05362">
    <property type="entry name" value="Lon_C"/>
    <property type="match status" value="1"/>
</dbReference>
<gene>
    <name evidence="4" type="ORF">FE251_04055</name>
</gene>
<evidence type="ECO:0000256" key="2">
    <source>
        <dbReference type="SAM" id="MobiDB-lite"/>
    </source>
</evidence>
<evidence type="ECO:0000256" key="1">
    <source>
        <dbReference type="PROSITE-ProRule" id="PRU01122"/>
    </source>
</evidence>
<proteinExistence type="inferred from homology"/>
<keyword evidence="1" id="KW-0378">Hydrolase</keyword>
<dbReference type="EMBL" id="CP040899">
    <property type="protein sequence ID" value="QDB80667.1"/>
    <property type="molecule type" value="Genomic_DNA"/>
</dbReference>
<dbReference type="InterPro" id="IPR020568">
    <property type="entry name" value="Ribosomal_Su5_D2-typ_SF"/>
</dbReference>
<dbReference type="InterPro" id="IPR008269">
    <property type="entry name" value="Lon_proteolytic"/>
</dbReference>
<dbReference type="PANTHER" id="PTHR10046">
    <property type="entry name" value="ATP DEPENDENT LON PROTEASE FAMILY MEMBER"/>
    <property type="match status" value="1"/>
</dbReference>
<keyword evidence="1" id="KW-0645">Protease</keyword>
<dbReference type="SUPFAM" id="SSF50156">
    <property type="entry name" value="PDZ domain-like"/>
    <property type="match status" value="1"/>
</dbReference>
<evidence type="ECO:0000259" key="3">
    <source>
        <dbReference type="PROSITE" id="PS51786"/>
    </source>
</evidence>
<feature type="domain" description="Lon proteolytic" evidence="3">
    <location>
        <begin position="221"/>
        <end position="320"/>
    </location>
</feature>